<dbReference type="PANTHER" id="PTHR33747:SF1">
    <property type="entry name" value="ADENYLATE CYCLASE-ASSOCIATED CAP C-TERMINAL DOMAIN-CONTAINING PROTEIN"/>
    <property type="match status" value="1"/>
</dbReference>
<reference evidence="2 3" key="1">
    <citation type="submission" date="2014-12" db="EMBL/GenBank/DDBJ databases">
        <title>Genome sequence of Flavobacterium beibuense RSKm HC5.</title>
        <authorList>
            <person name="Kim J.F."/>
            <person name="Song J.Y."/>
            <person name="Kwak M.-J."/>
            <person name="Lee S.-W."/>
        </authorList>
    </citation>
    <scope>NUCLEOTIDE SEQUENCE [LARGE SCALE GENOMIC DNA]</scope>
    <source>
        <strain evidence="2 3">RSKm HC5</strain>
    </source>
</reference>
<sequence>MALFLFLQNNIKKMSLLNCYCGSGKPFSNCCEPYITGKEKAPTAEALMRSRYSAYAVCNADYLWLTTAPKERRHHSKTAILEWAKSNQWIKLEVLKATEATVEFKAYYIDYNLEAQIHHENSRFINQGGNWYYLDGEY</sequence>
<dbReference type="InterPro" id="IPR032710">
    <property type="entry name" value="NTF2-like_dom_sf"/>
</dbReference>
<protein>
    <submittedName>
        <fullName evidence="2">SEC-C motif domain protein</fullName>
    </submittedName>
</protein>
<accession>A0A444W891</accession>
<gene>
    <name evidence="2" type="ORF">NU09_2494</name>
</gene>
<comment type="caution">
    <text evidence="2">The sequence shown here is derived from an EMBL/GenBank/DDBJ whole genome shotgun (WGS) entry which is preliminary data.</text>
</comment>
<evidence type="ECO:0000313" key="2">
    <source>
        <dbReference type="EMBL" id="RYJ42090.1"/>
    </source>
</evidence>
<name>A0A444W891_9FLAO</name>
<dbReference type="PANTHER" id="PTHR33747">
    <property type="entry name" value="UPF0225 PROTEIN SCO1677"/>
    <property type="match status" value="1"/>
</dbReference>
<dbReference type="Proteomes" id="UP000289775">
    <property type="component" value="Unassembled WGS sequence"/>
</dbReference>
<dbReference type="SUPFAM" id="SSF54427">
    <property type="entry name" value="NTF2-like"/>
    <property type="match status" value="1"/>
</dbReference>
<dbReference type="Pfam" id="PF17775">
    <property type="entry name" value="YchJ_M-like"/>
    <property type="match status" value="1"/>
</dbReference>
<keyword evidence="3" id="KW-1185">Reference proteome</keyword>
<dbReference type="Gene3D" id="3.10.450.50">
    <property type="match status" value="1"/>
</dbReference>
<dbReference type="EMBL" id="JUIW01000008">
    <property type="protein sequence ID" value="RYJ42090.1"/>
    <property type="molecule type" value="Genomic_DNA"/>
</dbReference>
<proteinExistence type="predicted"/>
<dbReference type="InterPro" id="IPR048469">
    <property type="entry name" value="YchJ-like_M"/>
</dbReference>
<feature type="domain" description="YchJ-like middle NTF2-like" evidence="1">
    <location>
        <begin position="43"/>
        <end position="136"/>
    </location>
</feature>
<evidence type="ECO:0000259" key="1">
    <source>
        <dbReference type="Pfam" id="PF17775"/>
    </source>
</evidence>
<dbReference type="AlphaFoldDB" id="A0A444W891"/>
<organism evidence="2 3">
    <name type="scientific">Flavobacterium beibuense</name>
    <dbReference type="NCBI Taxonomy" id="657326"/>
    <lineage>
        <taxon>Bacteria</taxon>
        <taxon>Pseudomonadati</taxon>
        <taxon>Bacteroidota</taxon>
        <taxon>Flavobacteriia</taxon>
        <taxon>Flavobacteriales</taxon>
        <taxon>Flavobacteriaceae</taxon>
        <taxon>Flavobacterium</taxon>
    </lineage>
</organism>
<evidence type="ECO:0000313" key="3">
    <source>
        <dbReference type="Proteomes" id="UP000289775"/>
    </source>
</evidence>